<feature type="transmembrane region" description="Helical" evidence="6">
    <location>
        <begin position="132"/>
        <end position="153"/>
    </location>
</feature>
<evidence type="ECO:0000313" key="12">
    <source>
        <dbReference type="EMBL" id="UZF17299.1"/>
    </source>
</evidence>
<feature type="transmembrane region" description="Helical" evidence="6">
    <location>
        <begin position="160"/>
        <end position="178"/>
    </location>
</feature>
<dbReference type="EMBL" id="LN899825">
    <property type="protein sequence ID" value="CUV33555.1"/>
    <property type="molecule type" value="Genomic_DNA"/>
</dbReference>
<dbReference type="AlphaFoldDB" id="A0A0K1ZS58"/>
<comment type="subcellular location">
    <subcellularLocation>
        <location evidence="1">Cell membrane</location>
        <topology evidence="1">Multi-pass membrane protein</topology>
    </subcellularLocation>
</comment>
<feature type="transmembrane region" description="Helical" evidence="6">
    <location>
        <begin position="374"/>
        <end position="393"/>
    </location>
</feature>
<accession>A0A0K1ZS58</accession>
<evidence type="ECO:0000256" key="3">
    <source>
        <dbReference type="ARBA" id="ARBA00022692"/>
    </source>
</evidence>
<dbReference type="EMBL" id="LN899823">
    <property type="protein sequence ID" value="CUV24481.1"/>
    <property type="molecule type" value="Genomic_DNA"/>
</dbReference>
<dbReference type="GO" id="GO:0005886">
    <property type="term" value="C:plasma membrane"/>
    <property type="evidence" value="ECO:0007669"/>
    <property type="project" value="UniProtKB-SubCell"/>
</dbReference>
<sequence length="436" mass="45862">MQKTAPRPPSARISFLSASVLGLGAAVASRGAVFLANIMLAHSLTVHDFGLFSYAYVTALNLGLFLATGVSQAAGHVLPLTEDPERRRRQLCAFIVLLVALIAVAATALYLSATSISIAAFGSAQGGEALRMAAIVLIATAFTQALQAFLYAMHEHRASASVSIGAALLLLAMLWTMGPIRQPVVALVIFLAINAGAAASQLVILGRTTQNQRGPWRTGRQELRLAFKHALPSVLTTSMGAPVHWICLSMLAAMTDGAHQLALFSVAFQWYIAITFIPATLGNLALPFLARNTGATEAMVRQRFRSALLFGGGLSLALGCMAFLLAGQIFAWLYPAAYGSAAASMRSLAVAAALCGISVLLQQRIAAAGKFWRNFAMAAVYSVIYVAAAYLALRLGYGAPSIGLAMSAAYCCLILFQTLTLQSDSGAAIRLGRSFS</sequence>
<dbReference type="PANTHER" id="PTHR30250">
    <property type="entry name" value="PST FAMILY PREDICTED COLANIC ACID TRANSPORTER"/>
    <property type="match status" value="1"/>
</dbReference>
<evidence type="ECO:0000256" key="2">
    <source>
        <dbReference type="ARBA" id="ARBA00022475"/>
    </source>
</evidence>
<dbReference type="EMBL" id="LN899822">
    <property type="protein sequence ID" value="CUV58819.1"/>
    <property type="molecule type" value="Genomic_DNA"/>
</dbReference>
<protein>
    <submittedName>
        <fullName evidence="11">EPS I polysaccharide export inner membrane protein EpsE</fullName>
    </submittedName>
    <submittedName>
        <fullName evidence="12">Multidrug MFS transporter</fullName>
    </submittedName>
</protein>
<keyword evidence="5 6" id="KW-0472">Membrane</keyword>
<feature type="transmembrane region" description="Helical" evidence="6">
    <location>
        <begin position="340"/>
        <end position="362"/>
    </location>
</feature>
<dbReference type="InterPro" id="IPR050833">
    <property type="entry name" value="Poly_Biosynth_Transport"/>
</dbReference>
<reference evidence="12" key="2">
    <citation type="submission" date="2021-10" db="EMBL/GenBank/DDBJ databases">
        <title>Complete genome sequences of five Ralstonia solancearum strains isolated from sunflower.</title>
        <authorList>
            <person name="She X."/>
            <person name="He Z."/>
        </authorList>
    </citation>
    <scope>NUCLEOTIDE SEQUENCE</scope>
    <source>
        <strain evidence="12">RS638</strain>
        <plasmid evidence="12">p1</plasmid>
    </source>
</reference>
<dbReference type="EMBL" id="LN899820">
    <property type="protein sequence ID" value="CUV54713.1"/>
    <property type="molecule type" value="Genomic_DNA"/>
</dbReference>
<feature type="transmembrane region" description="Helical" evidence="6">
    <location>
        <begin position="307"/>
        <end position="334"/>
    </location>
</feature>
<evidence type="ECO:0000313" key="7">
    <source>
        <dbReference type="EMBL" id="CUV24481.1"/>
    </source>
</evidence>
<keyword evidence="4 6" id="KW-1133">Transmembrane helix</keyword>
<keyword evidence="3 6" id="KW-0812">Transmembrane</keyword>
<evidence type="ECO:0000313" key="8">
    <source>
        <dbReference type="EMBL" id="CUV33555.1"/>
    </source>
</evidence>
<name>A0A0K1ZS58_RALSL</name>
<proteinExistence type="predicted"/>
<keyword evidence="2" id="KW-1003">Cell membrane</keyword>
<evidence type="ECO:0000256" key="5">
    <source>
        <dbReference type="ARBA" id="ARBA00023136"/>
    </source>
</evidence>
<evidence type="ECO:0000256" key="1">
    <source>
        <dbReference type="ARBA" id="ARBA00004651"/>
    </source>
</evidence>
<gene>
    <name evidence="11" type="primary">epsE</name>
    <name evidence="12" type="ORF">LH706_25395</name>
    <name evidence="11" type="ORF">RD1301_v1_40010</name>
    <name evidence="7" type="ORF">RUN1744_v1_650057</name>
    <name evidence="10" type="ORF">RUN215_v1_390063</name>
    <name evidence="8" type="ORF">TD1301_v1_460010</name>
    <name evidence="9" type="ORF">TF3108_v1_230088</name>
</gene>
<geneLocation type="plasmid" evidence="12">
    <name>p1</name>
</geneLocation>
<dbReference type="EMBL" id="LN899826">
    <property type="protein sequence ID" value="CUV39133.1"/>
    <property type="molecule type" value="Genomic_DNA"/>
</dbReference>
<feature type="transmembrane region" description="Helical" evidence="6">
    <location>
        <begin position="226"/>
        <end position="255"/>
    </location>
</feature>
<evidence type="ECO:0000313" key="9">
    <source>
        <dbReference type="EMBL" id="CUV39133.1"/>
    </source>
</evidence>
<keyword evidence="12" id="KW-0614">Plasmid</keyword>
<reference evidence="11" key="1">
    <citation type="submission" date="2015-10" db="EMBL/GenBank/DDBJ databases">
        <authorList>
            <person name="Gilbert D.G."/>
        </authorList>
    </citation>
    <scope>NUCLEOTIDE SEQUENCE</scope>
    <source>
        <strain evidence="11">Phyl III-seqv23</strain>
    </source>
</reference>
<organism evidence="11">
    <name type="scientific">Ralstonia solanacearum</name>
    <name type="common">Pseudomonas solanacearum</name>
    <dbReference type="NCBI Taxonomy" id="305"/>
    <lineage>
        <taxon>Bacteria</taxon>
        <taxon>Pseudomonadati</taxon>
        <taxon>Pseudomonadota</taxon>
        <taxon>Betaproteobacteria</taxon>
        <taxon>Burkholderiales</taxon>
        <taxon>Burkholderiaceae</taxon>
        <taxon>Ralstonia</taxon>
        <taxon>Ralstonia solanacearum species complex</taxon>
    </lineage>
</organism>
<feature type="transmembrane region" description="Helical" evidence="6">
    <location>
        <begin position="261"/>
        <end position="286"/>
    </location>
</feature>
<feature type="transmembrane region" description="Helical" evidence="6">
    <location>
        <begin position="184"/>
        <end position="205"/>
    </location>
</feature>
<feature type="transmembrane region" description="Helical" evidence="6">
    <location>
        <begin position="399"/>
        <end position="421"/>
    </location>
</feature>
<feature type="transmembrane region" description="Helical" evidence="6">
    <location>
        <begin position="91"/>
        <end position="112"/>
    </location>
</feature>
<evidence type="ECO:0000313" key="11">
    <source>
        <dbReference type="EMBL" id="CUV58819.1"/>
    </source>
</evidence>
<evidence type="ECO:0000256" key="6">
    <source>
        <dbReference type="SAM" id="Phobius"/>
    </source>
</evidence>
<evidence type="ECO:0000256" key="4">
    <source>
        <dbReference type="ARBA" id="ARBA00022989"/>
    </source>
</evidence>
<feature type="transmembrane region" description="Helical" evidence="6">
    <location>
        <begin position="52"/>
        <end position="70"/>
    </location>
</feature>
<dbReference type="PANTHER" id="PTHR30250:SF11">
    <property type="entry name" value="O-ANTIGEN TRANSPORTER-RELATED"/>
    <property type="match status" value="1"/>
</dbReference>
<dbReference type="PATRIC" id="fig|305.107.peg.2455"/>
<evidence type="ECO:0000313" key="10">
    <source>
        <dbReference type="EMBL" id="CUV54713.1"/>
    </source>
</evidence>
<dbReference type="EMBL" id="CP085044">
    <property type="protein sequence ID" value="UZF17299.1"/>
    <property type="molecule type" value="Genomic_DNA"/>
</dbReference>